<comment type="caution">
    <text evidence="3">The sequence shown here is derived from an EMBL/GenBank/DDBJ whole genome shotgun (WGS) entry which is preliminary data.</text>
</comment>
<evidence type="ECO:0000256" key="2">
    <source>
        <dbReference type="SAM" id="Phobius"/>
    </source>
</evidence>
<evidence type="ECO:0000256" key="1">
    <source>
        <dbReference type="SAM" id="MobiDB-lite"/>
    </source>
</evidence>
<feature type="region of interest" description="Disordered" evidence="1">
    <location>
        <begin position="1"/>
        <end position="27"/>
    </location>
</feature>
<dbReference type="EMBL" id="JAZDWU010000011">
    <property type="protein sequence ID" value="KAK9987071.1"/>
    <property type="molecule type" value="Genomic_DNA"/>
</dbReference>
<gene>
    <name evidence="3" type="ORF">SO802_032022</name>
</gene>
<keyword evidence="2" id="KW-0472">Membrane</keyword>
<organism evidence="3 4">
    <name type="scientific">Lithocarpus litseifolius</name>
    <dbReference type="NCBI Taxonomy" id="425828"/>
    <lineage>
        <taxon>Eukaryota</taxon>
        <taxon>Viridiplantae</taxon>
        <taxon>Streptophyta</taxon>
        <taxon>Embryophyta</taxon>
        <taxon>Tracheophyta</taxon>
        <taxon>Spermatophyta</taxon>
        <taxon>Magnoliopsida</taxon>
        <taxon>eudicotyledons</taxon>
        <taxon>Gunneridae</taxon>
        <taxon>Pentapetalae</taxon>
        <taxon>rosids</taxon>
        <taxon>fabids</taxon>
        <taxon>Fagales</taxon>
        <taxon>Fagaceae</taxon>
        <taxon>Lithocarpus</taxon>
    </lineage>
</organism>
<evidence type="ECO:0000313" key="4">
    <source>
        <dbReference type="Proteomes" id="UP001459277"/>
    </source>
</evidence>
<dbReference type="Proteomes" id="UP001459277">
    <property type="component" value="Unassembled WGS sequence"/>
</dbReference>
<proteinExistence type="predicted"/>
<accession>A0AAW2BNZ3</accession>
<dbReference type="AlphaFoldDB" id="A0AAW2BNZ3"/>
<protein>
    <submittedName>
        <fullName evidence="3">Uncharacterized protein</fullName>
    </submittedName>
</protein>
<feature type="transmembrane region" description="Helical" evidence="2">
    <location>
        <begin position="121"/>
        <end position="144"/>
    </location>
</feature>
<sequence>MATTSTVPRFTSPISSTSTSTSTPKPPQLHFKAHNAPRFSQQISQNSLTLRREVLLKGLAAAAGAVLPLLKAPPSFAAKEVEVGSYLPTLPSDPSFVLFKASPKDTPALRAVFRTNGNSSIPIAITWIFWYLLIACVASSMVIGQGFETLRFVF</sequence>
<reference evidence="3 4" key="1">
    <citation type="submission" date="2024-01" db="EMBL/GenBank/DDBJ databases">
        <title>A telomere-to-telomere, gap-free genome of sweet tea (Lithocarpus litseifolius).</title>
        <authorList>
            <person name="Zhou J."/>
        </authorList>
    </citation>
    <scope>NUCLEOTIDE SEQUENCE [LARGE SCALE GENOMIC DNA]</scope>
    <source>
        <strain evidence="3">Zhou-2022a</strain>
        <tissue evidence="3">Leaf</tissue>
    </source>
</reference>
<keyword evidence="4" id="KW-1185">Reference proteome</keyword>
<evidence type="ECO:0000313" key="3">
    <source>
        <dbReference type="EMBL" id="KAK9987071.1"/>
    </source>
</evidence>
<name>A0AAW2BNZ3_9ROSI</name>
<keyword evidence="2" id="KW-1133">Transmembrane helix</keyword>
<keyword evidence="2" id="KW-0812">Transmembrane</keyword>
<feature type="compositionally biased region" description="Low complexity" evidence="1">
    <location>
        <begin position="11"/>
        <end position="23"/>
    </location>
</feature>